<sequence>MCLVLTSWQSHPDYPLVVLANRDEFYERATDAMHWWRDHPHILAGRDLADVKGEAGTWMGFSKTGRFAALTNVRAPSEKNPDTPTRGEITASFLKSDQAPAQFITSQGSSFGRYNGFNLLATDLSKETPSLVWFSNRVQMGQSLRPRKTMNPQALKPGIYGLSNGMLDTPWPKVQHRVGAFAQLLAMDTGQFKRAEHYLRMMEDMTQAQDEYLPQTGVSYEWEKVLSSAFIRTPNYGTRSSSLIRVRKDGHFEVIEKRFDADKEIGTQSFEGRLENFLSTRV</sequence>
<name>A0A229FS15_9BURK</name>
<gene>
    <name evidence="1" type="ORF">AOC33_08965</name>
</gene>
<keyword evidence="2" id="KW-1185">Reference proteome</keyword>
<dbReference type="Pfam" id="PF05742">
    <property type="entry name" value="TANGO2"/>
    <property type="match status" value="1"/>
</dbReference>
<accession>A0A229FS15</accession>
<dbReference type="PANTHER" id="PTHR17985">
    <property type="entry name" value="SER/THR-RICH PROTEIN T10 IN DGCR REGION"/>
    <property type="match status" value="1"/>
</dbReference>
<proteinExistence type="predicted"/>
<comment type="caution">
    <text evidence="1">The sequence shown here is derived from an EMBL/GenBank/DDBJ whole genome shotgun (WGS) entry which is preliminary data.</text>
</comment>
<dbReference type="PANTHER" id="PTHR17985:SF8">
    <property type="entry name" value="TRANSPORT AND GOLGI ORGANIZATION PROTEIN 2 HOMOLOG"/>
    <property type="match status" value="1"/>
</dbReference>
<evidence type="ECO:0000313" key="2">
    <source>
        <dbReference type="Proteomes" id="UP000215188"/>
    </source>
</evidence>
<dbReference type="InterPro" id="IPR008551">
    <property type="entry name" value="TANGO2"/>
</dbReference>
<dbReference type="AlphaFoldDB" id="A0A229FS15"/>
<evidence type="ECO:0000313" key="1">
    <source>
        <dbReference type="EMBL" id="OXL14622.1"/>
    </source>
</evidence>
<evidence type="ECO:0008006" key="3">
    <source>
        <dbReference type="Google" id="ProtNLM"/>
    </source>
</evidence>
<dbReference type="Proteomes" id="UP000215188">
    <property type="component" value="Unassembled WGS sequence"/>
</dbReference>
<dbReference type="RefSeq" id="WP_089516665.1">
    <property type="nucleotide sequence ID" value="NZ_NJGG01000003.1"/>
</dbReference>
<organism evidence="1 2">
    <name type="scientific">Polynucleobacter cosmopolitanus</name>
    <dbReference type="NCBI Taxonomy" id="351345"/>
    <lineage>
        <taxon>Bacteria</taxon>
        <taxon>Pseudomonadati</taxon>
        <taxon>Pseudomonadota</taxon>
        <taxon>Betaproteobacteria</taxon>
        <taxon>Burkholderiales</taxon>
        <taxon>Burkholderiaceae</taxon>
        <taxon>Polynucleobacter</taxon>
    </lineage>
</organism>
<protein>
    <recommendedName>
        <fullName evidence="3">NRDE family protein</fullName>
    </recommendedName>
</protein>
<dbReference type="OrthoDB" id="4380123at2"/>
<dbReference type="EMBL" id="NJGG01000003">
    <property type="protein sequence ID" value="OXL14622.1"/>
    <property type="molecule type" value="Genomic_DNA"/>
</dbReference>
<reference evidence="1 2" key="1">
    <citation type="submission" date="2017-06" db="EMBL/GenBank/DDBJ databases">
        <title>Reclassification of a Polynucleobacter cosmopolitanus strain isolated from tropical Lake Victoria as Polynucleobacter victoriensis comb. nov.</title>
        <authorList>
            <person name="Hahn M.W."/>
        </authorList>
    </citation>
    <scope>NUCLEOTIDE SEQUENCE [LARGE SCALE GENOMIC DNA]</scope>
    <source>
        <strain evidence="1 2">MWH-MoIso2</strain>
    </source>
</reference>